<dbReference type="STRING" id="442899.SAMN05720591_1484"/>
<dbReference type="Proteomes" id="UP000321400">
    <property type="component" value="Unassembled WGS sequence"/>
</dbReference>
<accession>A0A511X4X8</accession>
<dbReference type="EMBL" id="BJYE01000054">
    <property type="protein sequence ID" value="GEN57998.1"/>
    <property type="molecule type" value="Genomic_DNA"/>
</dbReference>
<gene>
    <name evidence="1" type="ORF">HAL01_24620</name>
</gene>
<name>A0A511X4X8_9BACI</name>
<protein>
    <submittedName>
        <fullName evidence="1">Uncharacterized protein</fullName>
    </submittedName>
</protein>
<evidence type="ECO:0000313" key="2">
    <source>
        <dbReference type="Proteomes" id="UP000321400"/>
    </source>
</evidence>
<keyword evidence="2" id="KW-1185">Reference proteome</keyword>
<organism evidence="1 2">
    <name type="scientific">Halolactibacillus alkaliphilus</name>
    <dbReference type="NCBI Taxonomy" id="442899"/>
    <lineage>
        <taxon>Bacteria</taxon>
        <taxon>Bacillati</taxon>
        <taxon>Bacillota</taxon>
        <taxon>Bacilli</taxon>
        <taxon>Bacillales</taxon>
        <taxon>Bacillaceae</taxon>
        <taxon>Halolactibacillus</taxon>
    </lineage>
</organism>
<proteinExistence type="predicted"/>
<reference evidence="1 2" key="1">
    <citation type="submission" date="2019-07" db="EMBL/GenBank/DDBJ databases">
        <title>Whole genome shotgun sequence of Halolactibacillus alkaliphilus NBRC 103919.</title>
        <authorList>
            <person name="Hosoyama A."/>
            <person name="Uohara A."/>
            <person name="Ohji S."/>
            <person name="Ichikawa N."/>
        </authorList>
    </citation>
    <scope>NUCLEOTIDE SEQUENCE [LARGE SCALE GENOMIC DNA]</scope>
    <source>
        <strain evidence="1 2">NBRC 103919</strain>
    </source>
</reference>
<comment type="caution">
    <text evidence="1">The sequence shown here is derived from an EMBL/GenBank/DDBJ whole genome shotgun (WGS) entry which is preliminary data.</text>
</comment>
<dbReference type="AlphaFoldDB" id="A0A511X4X8"/>
<dbReference type="OrthoDB" id="2355866at2"/>
<evidence type="ECO:0000313" key="1">
    <source>
        <dbReference type="EMBL" id="GEN57998.1"/>
    </source>
</evidence>
<dbReference type="RefSeq" id="WP_089803629.1">
    <property type="nucleotide sequence ID" value="NZ_BJYE01000054.1"/>
</dbReference>
<sequence>MIDYILFTVPFIILWLTSRRCYQYSIRLFAKIKLSKLNQSLDKLYYSFEQVVYFYNQTTHIEAIKTMDKSHIHLRFEYHPFIFTELTGIYIELNNDKTITLAYLPIDQFMLPYLDQKMQEKALDYTSCKRISIAKLYHPDTKMKLVDEVFNQISFGRYSSS</sequence>